<dbReference type="GO" id="GO:0009086">
    <property type="term" value="P:methionine biosynthetic process"/>
    <property type="evidence" value="ECO:0007669"/>
    <property type="project" value="TreeGrafter"/>
</dbReference>
<dbReference type="RefSeq" id="XP_014143459.1">
    <property type="nucleotide sequence ID" value="XM_014287984.1"/>
</dbReference>
<keyword evidence="4" id="KW-1185">Reference proteome</keyword>
<dbReference type="GO" id="GO:0004414">
    <property type="term" value="F:homoserine O-acetyltransferase activity"/>
    <property type="evidence" value="ECO:0007669"/>
    <property type="project" value="TreeGrafter"/>
</dbReference>
<evidence type="ECO:0000259" key="2">
    <source>
        <dbReference type="Pfam" id="PF00561"/>
    </source>
</evidence>
<accession>A0A0L0EYK2</accession>
<comment type="similarity">
    <text evidence="1">Belongs to the AB hydrolase superfamily. MetX family.</text>
</comment>
<dbReference type="GeneID" id="25918434"/>
<dbReference type="GO" id="GO:0009092">
    <property type="term" value="P:homoserine metabolic process"/>
    <property type="evidence" value="ECO:0007669"/>
    <property type="project" value="TreeGrafter"/>
</dbReference>
<evidence type="ECO:0000256" key="1">
    <source>
        <dbReference type="ARBA" id="ARBA00006886"/>
    </source>
</evidence>
<reference evidence="3 4" key="1">
    <citation type="submission" date="2011-02" db="EMBL/GenBank/DDBJ databases">
        <title>The Genome Sequence of Sphaeroforma arctica JP610.</title>
        <authorList>
            <consortium name="The Broad Institute Genome Sequencing Platform"/>
            <person name="Russ C."/>
            <person name="Cuomo C."/>
            <person name="Young S.K."/>
            <person name="Zeng Q."/>
            <person name="Gargeya S."/>
            <person name="Alvarado L."/>
            <person name="Berlin A."/>
            <person name="Chapman S.B."/>
            <person name="Chen Z."/>
            <person name="Freedman E."/>
            <person name="Gellesch M."/>
            <person name="Goldberg J."/>
            <person name="Griggs A."/>
            <person name="Gujja S."/>
            <person name="Heilman E."/>
            <person name="Heiman D."/>
            <person name="Howarth C."/>
            <person name="Mehta T."/>
            <person name="Neiman D."/>
            <person name="Pearson M."/>
            <person name="Roberts A."/>
            <person name="Saif S."/>
            <person name="Shea T."/>
            <person name="Shenoy N."/>
            <person name="Sisk P."/>
            <person name="Stolte C."/>
            <person name="Sykes S."/>
            <person name="White J."/>
            <person name="Yandava C."/>
            <person name="Burger G."/>
            <person name="Gray M.W."/>
            <person name="Holland P.W.H."/>
            <person name="King N."/>
            <person name="Lang F.B.F."/>
            <person name="Roger A.J."/>
            <person name="Ruiz-Trillo I."/>
            <person name="Haas B."/>
            <person name="Nusbaum C."/>
            <person name="Birren B."/>
        </authorList>
    </citation>
    <scope>NUCLEOTIDE SEQUENCE [LARGE SCALE GENOMIC DNA]</scope>
    <source>
        <strain evidence="3 4">JP610</strain>
    </source>
</reference>
<proteinExistence type="inferred from homology"/>
<dbReference type="InterPro" id="IPR008220">
    <property type="entry name" value="HAT_MetX-like"/>
</dbReference>
<dbReference type="Pfam" id="PF00561">
    <property type="entry name" value="Abhydrolase_1"/>
    <property type="match status" value="1"/>
</dbReference>
<dbReference type="AlphaFoldDB" id="A0A0L0EYK2"/>
<dbReference type="InterPro" id="IPR000073">
    <property type="entry name" value="AB_hydrolase_1"/>
</dbReference>
<dbReference type="PANTHER" id="PTHR32268">
    <property type="entry name" value="HOMOSERINE O-ACETYLTRANSFERASE"/>
    <property type="match status" value="1"/>
</dbReference>
<protein>
    <recommendedName>
        <fullName evidence="2">AB hydrolase-1 domain-containing protein</fullName>
    </recommendedName>
</protein>
<evidence type="ECO:0000313" key="3">
    <source>
        <dbReference type="EMBL" id="KNC69557.1"/>
    </source>
</evidence>
<gene>
    <name evidence="3" type="ORF">SARC_17930</name>
</gene>
<dbReference type="PANTHER" id="PTHR32268:SF16">
    <property type="entry name" value="SERINE O-SUCCINYLTRANSFERASE"/>
    <property type="match status" value="1"/>
</dbReference>
<sequence>MDFPIVTISDMVNAQFKLLDHLGIEKVQVVGGSMGGMMALRAAAEYPERVTPLRYAQRR</sequence>
<feature type="domain" description="AB hydrolase-1" evidence="2">
    <location>
        <begin position="2"/>
        <end position="50"/>
    </location>
</feature>
<dbReference type="Proteomes" id="UP000054560">
    <property type="component" value="Unassembled WGS sequence"/>
</dbReference>
<evidence type="ECO:0000313" key="4">
    <source>
        <dbReference type="Proteomes" id="UP000054560"/>
    </source>
</evidence>
<name>A0A0L0EYK2_9EUKA</name>
<dbReference type="STRING" id="667725.A0A0L0EYK2"/>
<dbReference type="Gene3D" id="3.40.50.1820">
    <property type="entry name" value="alpha/beta hydrolase"/>
    <property type="match status" value="1"/>
</dbReference>
<dbReference type="SUPFAM" id="SSF53474">
    <property type="entry name" value="alpha/beta-Hydrolases"/>
    <property type="match status" value="1"/>
</dbReference>
<dbReference type="EMBL" id="KQ254431">
    <property type="protein sequence ID" value="KNC69557.1"/>
    <property type="molecule type" value="Genomic_DNA"/>
</dbReference>
<organism evidence="3 4">
    <name type="scientific">Sphaeroforma arctica JP610</name>
    <dbReference type="NCBI Taxonomy" id="667725"/>
    <lineage>
        <taxon>Eukaryota</taxon>
        <taxon>Ichthyosporea</taxon>
        <taxon>Ichthyophonida</taxon>
        <taxon>Sphaeroforma</taxon>
    </lineage>
</organism>
<dbReference type="InterPro" id="IPR029058">
    <property type="entry name" value="AB_hydrolase_fold"/>
</dbReference>